<dbReference type="PROSITE" id="PS51192">
    <property type="entry name" value="HELICASE_ATP_BIND_1"/>
    <property type="match status" value="1"/>
</dbReference>
<organism evidence="6 7">
    <name type="scientific">Ectocarpus siliculosus</name>
    <name type="common">Brown alga</name>
    <name type="synonym">Conferva siliculosa</name>
    <dbReference type="NCBI Taxonomy" id="2880"/>
    <lineage>
        <taxon>Eukaryota</taxon>
        <taxon>Sar</taxon>
        <taxon>Stramenopiles</taxon>
        <taxon>Ochrophyta</taxon>
        <taxon>PX clade</taxon>
        <taxon>Phaeophyceae</taxon>
        <taxon>Ectocarpales</taxon>
        <taxon>Ectocarpaceae</taxon>
        <taxon>Ectocarpus</taxon>
    </lineage>
</organism>
<feature type="region of interest" description="Disordered" evidence="4">
    <location>
        <begin position="92"/>
        <end position="145"/>
    </location>
</feature>
<dbReference type="SUPFAM" id="SSF52540">
    <property type="entry name" value="P-loop containing nucleoside triphosphate hydrolases"/>
    <property type="match status" value="1"/>
</dbReference>
<dbReference type="GO" id="GO:0008094">
    <property type="term" value="F:ATP-dependent activity, acting on DNA"/>
    <property type="evidence" value="ECO:0007669"/>
    <property type="project" value="TreeGrafter"/>
</dbReference>
<evidence type="ECO:0000256" key="4">
    <source>
        <dbReference type="SAM" id="MobiDB-lite"/>
    </source>
</evidence>
<dbReference type="OMA" id="CEMPEAR"/>
<dbReference type="PANTHER" id="PTHR45626:SF22">
    <property type="entry name" value="DNA REPAIR PROTEIN RAD5"/>
    <property type="match status" value="1"/>
</dbReference>
<dbReference type="Proteomes" id="UP000002630">
    <property type="component" value="Linkage Group LG17"/>
</dbReference>
<dbReference type="eggNOG" id="KOG1001">
    <property type="taxonomic scope" value="Eukaryota"/>
</dbReference>
<feature type="compositionally biased region" description="Acidic residues" evidence="4">
    <location>
        <begin position="409"/>
        <end position="420"/>
    </location>
</feature>
<evidence type="ECO:0000256" key="3">
    <source>
        <dbReference type="ARBA" id="ARBA00022840"/>
    </source>
</evidence>
<evidence type="ECO:0000313" key="7">
    <source>
        <dbReference type="Proteomes" id="UP000002630"/>
    </source>
</evidence>
<dbReference type="CDD" id="cd18008">
    <property type="entry name" value="DEXDc_SHPRH-like"/>
    <property type="match status" value="1"/>
</dbReference>
<evidence type="ECO:0000259" key="5">
    <source>
        <dbReference type="PROSITE" id="PS51192"/>
    </source>
</evidence>
<dbReference type="InterPro" id="IPR000330">
    <property type="entry name" value="SNF2_N"/>
</dbReference>
<keyword evidence="7" id="KW-1185">Reference proteome</keyword>
<feature type="compositionally biased region" description="Gly residues" evidence="4">
    <location>
        <begin position="247"/>
        <end position="257"/>
    </location>
</feature>
<evidence type="ECO:0000256" key="2">
    <source>
        <dbReference type="ARBA" id="ARBA00022801"/>
    </source>
</evidence>
<dbReference type="SMART" id="SM00487">
    <property type="entry name" value="DEXDc"/>
    <property type="match status" value="1"/>
</dbReference>
<dbReference type="GO" id="GO:0006281">
    <property type="term" value="P:DNA repair"/>
    <property type="evidence" value="ECO:0007669"/>
    <property type="project" value="TreeGrafter"/>
</dbReference>
<dbReference type="STRING" id="2880.D7FJC4"/>
<evidence type="ECO:0000256" key="1">
    <source>
        <dbReference type="ARBA" id="ARBA00022741"/>
    </source>
</evidence>
<keyword evidence="2" id="KW-0378">Hydrolase</keyword>
<dbReference type="EMBL" id="FN647953">
    <property type="protein sequence ID" value="CBJ29027.1"/>
    <property type="molecule type" value="Genomic_DNA"/>
</dbReference>
<feature type="domain" description="Helicase ATP-binding" evidence="5">
    <location>
        <begin position="514"/>
        <end position="688"/>
    </location>
</feature>
<dbReference type="InParanoid" id="D7FJC4"/>
<feature type="compositionally biased region" description="Acidic residues" evidence="4">
    <location>
        <begin position="126"/>
        <end position="140"/>
    </location>
</feature>
<keyword evidence="3" id="KW-0067">ATP-binding</keyword>
<feature type="compositionally biased region" description="Gly residues" evidence="4">
    <location>
        <begin position="370"/>
        <end position="380"/>
    </location>
</feature>
<dbReference type="GO" id="GO:0005634">
    <property type="term" value="C:nucleus"/>
    <property type="evidence" value="ECO:0007669"/>
    <property type="project" value="TreeGrafter"/>
</dbReference>
<feature type="region of interest" description="Disordered" evidence="4">
    <location>
        <begin position="237"/>
        <end position="257"/>
    </location>
</feature>
<dbReference type="OrthoDB" id="448448at2759"/>
<dbReference type="InterPro" id="IPR027417">
    <property type="entry name" value="P-loop_NTPase"/>
</dbReference>
<keyword evidence="6" id="KW-0347">Helicase</keyword>
<feature type="region of interest" description="Disordered" evidence="4">
    <location>
        <begin position="365"/>
        <end position="484"/>
    </location>
</feature>
<protein>
    <submittedName>
        <fullName evidence="6">DNA repair helicase rad5,16, putative</fullName>
    </submittedName>
</protein>
<feature type="compositionally biased region" description="Gly residues" evidence="4">
    <location>
        <begin position="612"/>
        <end position="621"/>
    </location>
</feature>
<feature type="compositionally biased region" description="Low complexity" evidence="4">
    <location>
        <begin position="95"/>
        <end position="105"/>
    </location>
</feature>
<dbReference type="PANTHER" id="PTHR45626">
    <property type="entry name" value="TRANSCRIPTION TERMINATION FACTOR 2-RELATED"/>
    <property type="match status" value="1"/>
</dbReference>
<dbReference type="AlphaFoldDB" id="D7FJC4"/>
<accession>D7FJC4</accession>
<dbReference type="Pfam" id="PF00176">
    <property type="entry name" value="SNF2-rel_dom"/>
    <property type="match status" value="1"/>
</dbReference>
<dbReference type="InterPro" id="IPR038718">
    <property type="entry name" value="SNF2-like_sf"/>
</dbReference>
<dbReference type="GO" id="GO:0004386">
    <property type="term" value="F:helicase activity"/>
    <property type="evidence" value="ECO:0007669"/>
    <property type="project" value="UniProtKB-KW"/>
</dbReference>
<evidence type="ECO:0000313" key="6">
    <source>
        <dbReference type="EMBL" id="CBJ29027.1"/>
    </source>
</evidence>
<dbReference type="InterPro" id="IPR050628">
    <property type="entry name" value="SNF2_RAD54_helicase_TF"/>
</dbReference>
<proteinExistence type="predicted"/>
<dbReference type="GO" id="GO:0016787">
    <property type="term" value="F:hydrolase activity"/>
    <property type="evidence" value="ECO:0007669"/>
    <property type="project" value="UniProtKB-KW"/>
</dbReference>
<dbReference type="EMBL" id="FN649742">
    <property type="protein sequence ID" value="CBJ29027.1"/>
    <property type="molecule type" value="Genomic_DNA"/>
</dbReference>
<reference evidence="6 7" key="1">
    <citation type="journal article" date="2010" name="Nature">
        <title>The Ectocarpus genome and the independent evolution of multicellularity in brown algae.</title>
        <authorList>
            <person name="Cock J.M."/>
            <person name="Sterck L."/>
            <person name="Rouze P."/>
            <person name="Scornet D."/>
            <person name="Allen A.E."/>
            <person name="Amoutzias G."/>
            <person name="Anthouard V."/>
            <person name="Artiguenave F."/>
            <person name="Aury J.M."/>
            <person name="Badger J.H."/>
            <person name="Beszteri B."/>
            <person name="Billiau K."/>
            <person name="Bonnet E."/>
            <person name="Bothwell J.H."/>
            <person name="Bowler C."/>
            <person name="Boyen C."/>
            <person name="Brownlee C."/>
            <person name="Carrano C.J."/>
            <person name="Charrier B."/>
            <person name="Cho G.Y."/>
            <person name="Coelho S.M."/>
            <person name="Collen J."/>
            <person name="Corre E."/>
            <person name="Da Silva C."/>
            <person name="Delage L."/>
            <person name="Delaroque N."/>
            <person name="Dittami S.M."/>
            <person name="Doulbeau S."/>
            <person name="Elias M."/>
            <person name="Farnham G."/>
            <person name="Gachon C.M."/>
            <person name="Gschloessl B."/>
            <person name="Heesch S."/>
            <person name="Jabbari K."/>
            <person name="Jubin C."/>
            <person name="Kawai H."/>
            <person name="Kimura K."/>
            <person name="Kloareg B."/>
            <person name="Kupper F.C."/>
            <person name="Lang D."/>
            <person name="Le Bail A."/>
            <person name="Leblanc C."/>
            <person name="Lerouge P."/>
            <person name="Lohr M."/>
            <person name="Lopez P.J."/>
            <person name="Martens C."/>
            <person name="Maumus F."/>
            <person name="Michel G."/>
            <person name="Miranda-Saavedra D."/>
            <person name="Morales J."/>
            <person name="Moreau H."/>
            <person name="Motomura T."/>
            <person name="Nagasato C."/>
            <person name="Napoli C.A."/>
            <person name="Nelson D.R."/>
            <person name="Nyvall-Collen P."/>
            <person name="Peters A.F."/>
            <person name="Pommier C."/>
            <person name="Potin P."/>
            <person name="Poulain J."/>
            <person name="Quesneville H."/>
            <person name="Read B."/>
            <person name="Rensing S.A."/>
            <person name="Ritter A."/>
            <person name="Rousvoal S."/>
            <person name="Samanta M."/>
            <person name="Samson G."/>
            <person name="Schroeder D.C."/>
            <person name="Segurens B."/>
            <person name="Strittmatter M."/>
            <person name="Tonon T."/>
            <person name="Tregear J.W."/>
            <person name="Valentin K."/>
            <person name="von Dassow P."/>
            <person name="Yamagishi T."/>
            <person name="Van de Peer Y."/>
            <person name="Wincker P."/>
        </authorList>
    </citation>
    <scope>NUCLEOTIDE SEQUENCE [LARGE SCALE GENOMIC DNA]</scope>
    <source>
        <strain evidence="7">Ec32 / CCAP1310/4</strain>
    </source>
</reference>
<feature type="compositionally biased region" description="Basic and acidic residues" evidence="4">
    <location>
        <begin position="106"/>
        <end position="125"/>
    </location>
</feature>
<feature type="region of interest" description="Disordered" evidence="4">
    <location>
        <begin position="286"/>
        <end position="311"/>
    </location>
</feature>
<gene>
    <name evidence="6" type="ORF">Esi_0133_0001</name>
</gene>
<feature type="compositionally biased region" description="Low complexity" evidence="4">
    <location>
        <begin position="472"/>
        <end position="483"/>
    </location>
</feature>
<dbReference type="GO" id="GO:0005524">
    <property type="term" value="F:ATP binding"/>
    <property type="evidence" value="ECO:0007669"/>
    <property type="project" value="UniProtKB-KW"/>
</dbReference>
<keyword evidence="1" id="KW-0547">Nucleotide-binding</keyword>
<dbReference type="InterPro" id="IPR014001">
    <property type="entry name" value="Helicase_ATP-bd"/>
</dbReference>
<feature type="region of interest" description="Disordered" evidence="4">
    <location>
        <begin position="598"/>
        <end position="621"/>
    </location>
</feature>
<name>D7FJC4_ECTSI</name>
<dbReference type="Gene3D" id="3.40.50.10810">
    <property type="entry name" value="Tandem AAA-ATPase domain"/>
    <property type="match status" value="2"/>
</dbReference>
<sequence length="801" mass="85673">MSNILFRGSTGRVEGRLPREVCAFLAPLLQEGLVKAHAEAVCDLPGLGKFAEVPLMLSIEIEEGLFALEPEEELYRNAYCLLQFAHTGHIEQEQPKSQQAVAAAAEKGKADDHQQAEKTLAKEERNEMEEEQEEEEEVREEDVKELYDDETQLCEMPEARDPRLFVDGLALRRYQRQALAWMIQREKKRYVTEEDCTGLSSVTAAAAAADAGEGAVEEESGGGGVAIRDGRVRVASWGGASSNTKQGGSGDCGGGPGVAMHPLWERRAAASIVVRKEASGDCLDLFGGSGMGDDDDDSNAGGGGDNRAPQLVLSQPEAFFVNVYSRRFQREFPPASLGCRGGILADEMGMGKTVMLLSLILSDKERRQEGGGGSNGVGDGGEQEDDEKGQEEGGGPAAVGRDGSLVVCLDDDDDDDDDDSANAAEHVSKGKQKLGSGGPGGRNAATSSPEDALANADLPSRGKRRSPAVTEAVPSSAGSVAAGMKRRRAAAAAVRLDESNGGGKRVARGRGVGKGGGTLVVCPLSLIGQWRGELESKTRKGAISVGFHYGAGRSRRVWAGTRKRRWLGIGPRSTRELCRKDVVLTTYGVLSSEMAKHEADATARESTAPATTGGGGGGGGSAAPAGGLLGVRWSRVILDEAHSIRNTNTEQSRACLRLEADQRWAVTGTPIQNSLDDMAALLAFLRHEPWSDRGWWRKVISDPYKDGDAEALRRLKTVLAPILLRRTKSTLDSRGRPIVELPPKTVEIVRLQLSAEEREFYEALKKRSKTCTPPFFFELRSTCTTSFATTIAAEMCCGNGS</sequence>